<sequence length="88" mass="9987">MPNLKLLIGRNTLSQLLNRKISYKFKKIGKSNWGVVLNTAAVTSVVRELPCFLLESRRKPAEKDRLLQMGRTIEGNLLSALLDHVQKN</sequence>
<comment type="caution">
    <text evidence="1">The sequence shown here is derived from an EMBL/GenBank/DDBJ whole genome shotgun (WGS) entry which is preliminary data.</text>
</comment>
<evidence type="ECO:0000313" key="2">
    <source>
        <dbReference type="Proteomes" id="UP000265882"/>
    </source>
</evidence>
<reference evidence="1 2" key="1">
    <citation type="journal article" date="2017" name="ISME J.">
        <title>Energy and carbon metabolisms in a deep terrestrial subsurface fluid microbial community.</title>
        <authorList>
            <person name="Momper L."/>
            <person name="Jungbluth S.P."/>
            <person name="Lee M.D."/>
            <person name="Amend J.P."/>
        </authorList>
    </citation>
    <scope>NUCLEOTIDE SEQUENCE [LARGE SCALE GENOMIC DNA]</scope>
    <source>
        <strain evidence="1">SURF_5</strain>
    </source>
</reference>
<gene>
    <name evidence="1" type="ORF">C4520_18265</name>
</gene>
<proteinExistence type="predicted"/>
<accession>A0A3A4NA46</accession>
<name>A0A3A4NA46_ABYX5</name>
<evidence type="ECO:0000313" key="1">
    <source>
        <dbReference type="EMBL" id="RJP16579.1"/>
    </source>
</evidence>
<dbReference type="Proteomes" id="UP000265882">
    <property type="component" value="Unassembled WGS sequence"/>
</dbReference>
<dbReference type="EMBL" id="QZKU01000127">
    <property type="protein sequence ID" value="RJP16579.1"/>
    <property type="molecule type" value="Genomic_DNA"/>
</dbReference>
<organism evidence="1 2">
    <name type="scientific">Abyssobacteria bacterium (strain SURF_5)</name>
    <dbReference type="NCBI Taxonomy" id="2093360"/>
    <lineage>
        <taxon>Bacteria</taxon>
        <taxon>Pseudomonadati</taxon>
        <taxon>Candidatus Hydrogenedentota</taxon>
        <taxon>Candidatus Abyssobacteria</taxon>
    </lineage>
</organism>
<dbReference type="AlphaFoldDB" id="A0A3A4NA46"/>
<protein>
    <submittedName>
        <fullName evidence="1">Uncharacterized protein</fullName>
    </submittedName>
</protein>